<gene>
    <name evidence="1" type="ORF">HPG69_004158</name>
</gene>
<evidence type="ECO:0000313" key="2">
    <source>
        <dbReference type="Proteomes" id="UP000551758"/>
    </source>
</evidence>
<reference evidence="1 2" key="1">
    <citation type="journal article" date="2020" name="Mol. Biol. Evol.">
        <title>Interspecific Gene Flow and the Evolution of Specialization in Black and White Rhinoceros.</title>
        <authorList>
            <person name="Moodley Y."/>
            <person name="Westbury M.V."/>
            <person name="Russo I.M."/>
            <person name="Gopalakrishnan S."/>
            <person name="Rakotoarivelo A."/>
            <person name="Olsen R.A."/>
            <person name="Prost S."/>
            <person name="Tunstall T."/>
            <person name="Ryder O.A."/>
            <person name="Dalen L."/>
            <person name="Bruford M.W."/>
        </authorList>
    </citation>
    <scope>NUCLEOTIDE SEQUENCE [LARGE SCALE GENOMIC DNA]</scope>
    <source>
        <strain evidence="1">SBR-YM</strain>
        <tissue evidence="1">Skin</tissue>
    </source>
</reference>
<dbReference type="EMBL" id="JACDTQ010003814">
    <property type="protein sequence ID" value="KAF5912488.1"/>
    <property type="molecule type" value="Genomic_DNA"/>
</dbReference>
<accession>A0A7J7E9Q5</accession>
<keyword evidence="2" id="KW-1185">Reference proteome</keyword>
<dbReference type="Proteomes" id="UP000551758">
    <property type="component" value="Unassembled WGS sequence"/>
</dbReference>
<evidence type="ECO:0000313" key="1">
    <source>
        <dbReference type="EMBL" id="KAF5912488.1"/>
    </source>
</evidence>
<name>A0A7J7E9Q5_DICBM</name>
<organism evidence="1 2">
    <name type="scientific">Diceros bicornis minor</name>
    <name type="common">South-central black rhinoceros</name>
    <dbReference type="NCBI Taxonomy" id="77932"/>
    <lineage>
        <taxon>Eukaryota</taxon>
        <taxon>Metazoa</taxon>
        <taxon>Chordata</taxon>
        <taxon>Craniata</taxon>
        <taxon>Vertebrata</taxon>
        <taxon>Euteleostomi</taxon>
        <taxon>Mammalia</taxon>
        <taxon>Eutheria</taxon>
        <taxon>Laurasiatheria</taxon>
        <taxon>Perissodactyla</taxon>
        <taxon>Rhinocerotidae</taxon>
        <taxon>Diceros</taxon>
    </lineage>
</organism>
<sequence length="78" mass="8831">MRALDAEIYNTSFTNQWRTEGRDSLSAVTGSTLKKIFVILYAGEFMMAFSRRSLISYKEKPILQFSTTKTGNVLASQI</sequence>
<comment type="caution">
    <text evidence="1">The sequence shown here is derived from an EMBL/GenBank/DDBJ whole genome shotgun (WGS) entry which is preliminary data.</text>
</comment>
<dbReference type="AlphaFoldDB" id="A0A7J7E9Q5"/>
<proteinExistence type="predicted"/>
<protein>
    <submittedName>
        <fullName evidence="1">Uncharacterized protein</fullName>
    </submittedName>
</protein>